<dbReference type="PRINTS" id="PR00081">
    <property type="entry name" value="GDHRDH"/>
</dbReference>
<dbReference type="EMBL" id="JAPEVB010000002">
    <property type="protein sequence ID" value="KAJ4393793.1"/>
    <property type="molecule type" value="Genomic_DNA"/>
</dbReference>
<dbReference type="GO" id="GO:0016491">
    <property type="term" value="F:oxidoreductase activity"/>
    <property type="evidence" value="ECO:0007669"/>
    <property type="project" value="UniProtKB-KW"/>
</dbReference>
<gene>
    <name evidence="4" type="ORF">N0V93_003008</name>
</gene>
<keyword evidence="3" id="KW-0560">Oxidoreductase</keyword>
<dbReference type="InterPro" id="IPR002347">
    <property type="entry name" value="SDR_fam"/>
</dbReference>
<dbReference type="PANTHER" id="PTHR43618:SF18">
    <property type="entry name" value="SHORT CHAIN DEHYDROGENASE_REDUCTASE FAMILY (AFU_ORTHOLOGUE AFUA_5G12480)"/>
    <property type="match status" value="1"/>
</dbReference>
<reference evidence="4" key="1">
    <citation type="submission" date="2022-10" db="EMBL/GenBank/DDBJ databases">
        <title>Tapping the CABI collections for fungal endophytes: first genome assemblies for Collariella, Neodidymelliopsis, Ascochyta clinopodiicola, Didymella pomorum, Didymosphaeria variabile, Neocosmospora piperis and Neocucurbitaria cava.</title>
        <authorList>
            <person name="Hill R."/>
        </authorList>
    </citation>
    <scope>NUCLEOTIDE SEQUENCE</scope>
    <source>
        <strain evidence="4">IMI 355082</strain>
    </source>
</reference>
<dbReference type="PANTHER" id="PTHR43618">
    <property type="entry name" value="7-ALPHA-HYDROXYSTEROID DEHYDROGENASE"/>
    <property type="match status" value="1"/>
</dbReference>
<dbReference type="OrthoDB" id="2898618at2759"/>
<dbReference type="InterPro" id="IPR052178">
    <property type="entry name" value="Sec_Metab_Biosynth_SDR"/>
</dbReference>
<dbReference type="AlphaFoldDB" id="A0A9W9CZL2"/>
<evidence type="ECO:0000313" key="5">
    <source>
        <dbReference type="Proteomes" id="UP001140453"/>
    </source>
</evidence>
<comment type="caution">
    <text evidence="4">The sequence shown here is derived from an EMBL/GenBank/DDBJ whole genome shotgun (WGS) entry which is preliminary data.</text>
</comment>
<protein>
    <recommendedName>
        <fullName evidence="6">Short-chain dehydrogenase</fullName>
    </recommendedName>
</protein>
<evidence type="ECO:0000256" key="2">
    <source>
        <dbReference type="ARBA" id="ARBA00022857"/>
    </source>
</evidence>
<evidence type="ECO:0000256" key="3">
    <source>
        <dbReference type="ARBA" id="ARBA00023002"/>
    </source>
</evidence>
<organism evidence="4 5">
    <name type="scientific">Gnomoniopsis smithogilvyi</name>
    <dbReference type="NCBI Taxonomy" id="1191159"/>
    <lineage>
        <taxon>Eukaryota</taxon>
        <taxon>Fungi</taxon>
        <taxon>Dikarya</taxon>
        <taxon>Ascomycota</taxon>
        <taxon>Pezizomycotina</taxon>
        <taxon>Sordariomycetes</taxon>
        <taxon>Sordariomycetidae</taxon>
        <taxon>Diaporthales</taxon>
        <taxon>Gnomoniaceae</taxon>
        <taxon>Gnomoniopsis</taxon>
    </lineage>
</organism>
<dbReference type="SUPFAM" id="SSF51735">
    <property type="entry name" value="NAD(P)-binding Rossmann-fold domains"/>
    <property type="match status" value="1"/>
</dbReference>
<sequence length="297" mass="30354">MASTNTADLFSVKGMVALVTGGGTGIGLMMTRALANAGAAKVYIAGRRLDVLQTAAASIGKPDVVVPITCDVTSQDSLTALVAHIEKDAGYLNLLLCNSGVGGPQVPAPSVAGDTPPSIKDWAAQHLAIPMAEYERTFSVNTTSVWYTAMACLELLDKGNKAGNLSWSSQVVVTSSIGGFNRKAPGGYAYGQSKAAATHATKQLAVVLPTWGIRANCLAPGLFPSEMSAPIVKGYGGDPGSGESVPIDKNAVPLGRTGDESDMAGTILYMVSRAGAYCNGNVVVVDGGRLGTAPATY</sequence>
<evidence type="ECO:0008006" key="6">
    <source>
        <dbReference type="Google" id="ProtNLM"/>
    </source>
</evidence>
<dbReference type="Gene3D" id="3.40.50.720">
    <property type="entry name" value="NAD(P)-binding Rossmann-like Domain"/>
    <property type="match status" value="1"/>
</dbReference>
<comment type="similarity">
    <text evidence="1">Belongs to the short-chain dehydrogenases/reductases (SDR) family.</text>
</comment>
<keyword evidence="2" id="KW-0521">NADP</keyword>
<dbReference type="Pfam" id="PF13561">
    <property type="entry name" value="adh_short_C2"/>
    <property type="match status" value="1"/>
</dbReference>
<accession>A0A9W9CZL2</accession>
<proteinExistence type="inferred from homology"/>
<dbReference type="Proteomes" id="UP001140453">
    <property type="component" value="Unassembled WGS sequence"/>
</dbReference>
<evidence type="ECO:0000256" key="1">
    <source>
        <dbReference type="ARBA" id="ARBA00006484"/>
    </source>
</evidence>
<evidence type="ECO:0000313" key="4">
    <source>
        <dbReference type="EMBL" id="KAJ4393793.1"/>
    </source>
</evidence>
<keyword evidence="5" id="KW-1185">Reference proteome</keyword>
<dbReference type="InterPro" id="IPR036291">
    <property type="entry name" value="NAD(P)-bd_dom_sf"/>
</dbReference>
<name>A0A9W9CZL2_9PEZI</name>